<dbReference type="EMBL" id="JAUJEB010000001">
    <property type="protein sequence ID" value="MDN5211703.1"/>
    <property type="molecule type" value="Genomic_DNA"/>
</dbReference>
<evidence type="ECO:0000313" key="3">
    <source>
        <dbReference type="Proteomes" id="UP001172083"/>
    </source>
</evidence>
<keyword evidence="1" id="KW-0472">Membrane</keyword>
<evidence type="ECO:0008006" key="4">
    <source>
        <dbReference type="Google" id="ProtNLM"/>
    </source>
</evidence>
<sequence>MLENFDEGIPQKIINSKSFGKSKTYSNLLLYLVDCSKTGNIPKETTIASDIFGKSTFDPGESTLIRVYLYNLRKKIADYYKNEGKNDEMVLEIPKGGYEVHFVKRQPKKVEQAKKYYRLSLILLALLASSVILNIWGWRQQDTAVKPSGTIPGKSLWVDILDDDIPALVVLGDLFVYNEFDPNLNMHRTIRDPLINSAKEFENFINQHPEMVERTNDLSYAFLIRNSAAWIKSLTRLFLADDKNFNIRVMSRFNPKELQDHNIVVVGMLKTFGLFINYFNHSKFKLTSDSTIEYYDEKVQQLKSYSSIGNADSYHTDYGLAAKIPGPNNNVIFMFGGLWDTAASQSLKNFTDPLLSQQLEQEMKNELGEVPQYFEVLFEVSGIDRMELNTKILHLHKVSATPNVWDPK</sequence>
<comment type="caution">
    <text evidence="2">The sequence shown here is derived from an EMBL/GenBank/DDBJ whole genome shotgun (WGS) entry which is preliminary data.</text>
</comment>
<evidence type="ECO:0000256" key="1">
    <source>
        <dbReference type="SAM" id="Phobius"/>
    </source>
</evidence>
<dbReference type="Proteomes" id="UP001172083">
    <property type="component" value="Unassembled WGS sequence"/>
</dbReference>
<dbReference type="RefSeq" id="WP_346757032.1">
    <property type="nucleotide sequence ID" value="NZ_JAUJEB010000001.1"/>
</dbReference>
<feature type="transmembrane region" description="Helical" evidence="1">
    <location>
        <begin position="116"/>
        <end position="138"/>
    </location>
</feature>
<proteinExistence type="predicted"/>
<name>A0ABT8L1X9_9BACT</name>
<keyword evidence="3" id="KW-1185">Reference proteome</keyword>
<keyword evidence="1" id="KW-1133">Transmembrane helix</keyword>
<gene>
    <name evidence="2" type="ORF">QQ020_06565</name>
</gene>
<evidence type="ECO:0000313" key="2">
    <source>
        <dbReference type="EMBL" id="MDN5211703.1"/>
    </source>
</evidence>
<reference evidence="2" key="1">
    <citation type="submission" date="2023-06" db="EMBL/GenBank/DDBJ databases">
        <title>Genomic of Agaribacillus aureum.</title>
        <authorList>
            <person name="Wang G."/>
        </authorList>
    </citation>
    <scope>NUCLEOTIDE SEQUENCE</scope>
    <source>
        <strain evidence="2">BMA12</strain>
    </source>
</reference>
<protein>
    <recommendedName>
        <fullName evidence="4">OmpR/PhoB-type domain-containing protein</fullName>
    </recommendedName>
</protein>
<organism evidence="2 3">
    <name type="scientific">Agaribacillus aureus</name>
    <dbReference type="NCBI Taxonomy" id="3051825"/>
    <lineage>
        <taxon>Bacteria</taxon>
        <taxon>Pseudomonadati</taxon>
        <taxon>Bacteroidota</taxon>
        <taxon>Cytophagia</taxon>
        <taxon>Cytophagales</taxon>
        <taxon>Splendidivirgaceae</taxon>
        <taxon>Agaribacillus</taxon>
    </lineage>
</organism>
<accession>A0ABT8L1X9</accession>
<keyword evidence="1" id="KW-0812">Transmembrane</keyword>